<evidence type="ECO:0000256" key="4">
    <source>
        <dbReference type="ARBA" id="ARBA00022519"/>
    </source>
</evidence>
<dbReference type="InterPro" id="IPR027417">
    <property type="entry name" value="P-loop_NTPase"/>
</dbReference>
<organism evidence="10 11">
    <name type="scientific">Paraburkholderia translucens</name>
    <dbReference type="NCBI Taxonomy" id="2886945"/>
    <lineage>
        <taxon>Bacteria</taxon>
        <taxon>Pseudomonadati</taxon>
        <taxon>Pseudomonadota</taxon>
        <taxon>Betaproteobacteria</taxon>
        <taxon>Burkholderiales</taxon>
        <taxon>Burkholderiaceae</taxon>
        <taxon>Paraburkholderia</taxon>
    </lineage>
</organism>
<keyword evidence="11" id="KW-1185">Reference proteome</keyword>
<evidence type="ECO:0000259" key="9">
    <source>
        <dbReference type="PROSITE" id="PS50893"/>
    </source>
</evidence>
<dbReference type="SUPFAM" id="SSF52540">
    <property type="entry name" value="P-loop containing nucleoside triphosphate hydrolases"/>
    <property type="match status" value="1"/>
</dbReference>
<dbReference type="InterPro" id="IPR050166">
    <property type="entry name" value="ABC_transporter_ATP-bind"/>
</dbReference>
<protein>
    <submittedName>
        <fullName evidence="10">ABC transporter ATP-binding protein</fullName>
    </submittedName>
</protein>
<keyword evidence="6 10" id="KW-0067">ATP-binding</keyword>
<sequence>MVAASISQSFSESFSQAPAAREPRGTRIDVRDVSHQFALRGETLPVLDKISLTVEPGEFVALLGASGCGKSTLLRLVAGLDSPARGEIRADGEAVAGPDPSRVVVFQDPTLFPWRTVRDNVGLGPQAQRKTRGDEAKREVAERIDAALQMVGLSAFANAFPHQLSGGMAQRAALARALVNNPRLLVLDEPFGKLDSLTRIRMQAELVRLWQAEGFSVLLVTHDVEEALYVANRVIVLSERPAHIVAEVRNDAPYPRHRDDPALVSLRRDVLGLLGLET</sequence>
<keyword evidence="5" id="KW-0547">Nucleotide-binding</keyword>
<evidence type="ECO:0000256" key="1">
    <source>
        <dbReference type="ARBA" id="ARBA00005417"/>
    </source>
</evidence>
<dbReference type="GO" id="GO:0005524">
    <property type="term" value="F:ATP binding"/>
    <property type="evidence" value="ECO:0007669"/>
    <property type="project" value="UniProtKB-KW"/>
</dbReference>
<feature type="domain" description="ABC transporter" evidence="9">
    <location>
        <begin position="28"/>
        <end position="264"/>
    </location>
</feature>
<dbReference type="InterPro" id="IPR003593">
    <property type="entry name" value="AAA+_ATPase"/>
</dbReference>
<dbReference type="Pfam" id="PF00005">
    <property type="entry name" value="ABC_tran"/>
    <property type="match status" value="1"/>
</dbReference>
<dbReference type="PROSITE" id="PS50893">
    <property type="entry name" value="ABC_TRANSPORTER_2"/>
    <property type="match status" value="1"/>
</dbReference>
<keyword evidence="4" id="KW-0997">Cell inner membrane</keyword>
<keyword evidence="3" id="KW-1003">Cell membrane</keyword>
<proteinExistence type="inferred from homology"/>
<dbReference type="Proteomes" id="UP001430614">
    <property type="component" value="Unassembled WGS sequence"/>
</dbReference>
<evidence type="ECO:0000313" key="10">
    <source>
        <dbReference type="EMBL" id="MCC8402685.1"/>
    </source>
</evidence>
<dbReference type="InterPro" id="IPR017871">
    <property type="entry name" value="ABC_transporter-like_CS"/>
</dbReference>
<evidence type="ECO:0000256" key="3">
    <source>
        <dbReference type="ARBA" id="ARBA00022475"/>
    </source>
</evidence>
<dbReference type="PROSITE" id="PS00211">
    <property type="entry name" value="ABC_TRANSPORTER_1"/>
    <property type="match status" value="1"/>
</dbReference>
<evidence type="ECO:0000256" key="7">
    <source>
        <dbReference type="ARBA" id="ARBA00022967"/>
    </source>
</evidence>
<dbReference type="InterPro" id="IPR003439">
    <property type="entry name" value="ABC_transporter-like_ATP-bd"/>
</dbReference>
<comment type="similarity">
    <text evidence="1">Belongs to the ABC transporter superfamily.</text>
</comment>
<comment type="caution">
    <text evidence="10">The sequence shown here is derived from an EMBL/GenBank/DDBJ whole genome shotgun (WGS) entry which is preliminary data.</text>
</comment>
<name>A0ABS8KDB2_9BURK</name>
<reference evidence="10 11" key="1">
    <citation type="submission" date="2021-11" db="EMBL/GenBank/DDBJ databases">
        <authorList>
            <person name="Oh E.-T."/>
            <person name="Kim S.-B."/>
        </authorList>
    </citation>
    <scope>NUCLEOTIDE SEQUENCE [LARGE SCALE GENOMIC DNA]</scope>
    <source>
        <strain evidence="10 11">MMS20-SJTN17</strain>
    </source>
</reference>
<gene>
    <name evidence="10" type="ORF">LJ655_12425</name>
</gene>
<dbReference type="PANTHER" id="PTHR42788:SF17">
    <property type="entry name" value="ALIPHATIC SULFONATES IMPORT ATP-BINDING PROTEIN SSUB"/>
    <property type="match status" value="1"/>
</dbReference>
<evidence type="ECO:0000256" key="2">
    <source>
        <dbReference type="ARBA" id="ARBA00022448"/>
    </source>
</evidence>
<dbReference type="EMBL" id="JAJITC010000006">
    <property type="protein sequence ID" value="MCC8402685.1"/>
    <property type="molecule type" value="Genomic_DNA"/>
</dbReference>
<accession>A0ABS8KDB2</accession>
<evidence type="ECO:0000256" key="8">
    <source>
        <dbReference type="ARBA" id="ARBA00023136"/>
    </source>
</evidence>
<dbReference type="PANTHER" id="PTHR42788">
    <property type="entry name" value="TAURINE IMPORT ATP-BINDING PROTEIN-RELATED"/>
    <property type="match status" value="1"/>
</dbReference>
<keyword evidence="8" id="KW-0472">Membrane</keyword>
<keyword evidence="2" id="KW-0813">Transport</keyword>
<evidence type="ECO:0000313" key="11">
    <source>
        <dbReference type="Proteomes" id="UP001430614"/>
    </source>
</evidence>
<dbReference type="SMART" id="SM00382">
    <property type="entry name" value="AAA"/>
    <property type="match status" value="1"/>
</dbReference>
<evidence type="ECO:0000256" key="6">
    <source>
        <dbReference type="ARBA" id="ARBA00022840"/>
    </source>
</evidence>
<keyword evidence="7" id="KW-1278">Translocase</keyword>
<dbReference type="CDD" id="cd03293">
    <property type="entry name" value="ABC_NrtD_SsuB_transporters"/>
    <property type="match status" value="1"/>
</dbReference>
<evidence type="ECO:0000256" key="5">
    <source>
        <dbReference type="ARBA" id="ARBA00022741"/>
    </source>
</evidence>
<dbReference type="RefSeq" id="WP_230561551.1">
    <property type="nucleotide sequence ID" value="NZ_JAJITC010000006.1"/>
</dbReference>
<dbReference type="Gene3D" id="3.40.50.300">
    <property type="entry name" value="P-loop containing nucleotide triphosphate hydrolases"/>
    <property type="match status" value="1"/>
</dbReference>